<proteinExistence type="predicted"/>
<accession>A0A180G8P4</accession>
<dbReference type="PANTHER" id="PTHR31912">
    <property type="entry name" value="IP13529P"/>
    <property type="match status" value="1"/>
</dbReference>
<sequence length="1067" mass="122746">MTVEDPIHLEPVIGQDQDLLMEDVEERENKEMEKEDVPKSLFEELESDDEEGELNWMNMIGIAIGQVKAEPEETSLDASNPLSCQEEAIIKNVKPNSSAWYPFPNQEYLVGSLLIGYLHKLISRDMYHQVRVVFTLYHVKLPQWEALRQMRTNIWKLFDRTIFERETIFGQPVFGLNPKDLIKDDLMNPLVAPHLEFVPEEAHRHNIYKLSQSAKWLKHLDPDLRVQMVKSNQKHFYILEPVQLKNLEIVIPVFFHTENSALFARCYKKILKSNSDHSQIKIRVAANPAGISYDDAALQTISVDQFSLVYDEITLKNGLKLFDCCGKKIMTDNGSETPFPNEWSKKAGGKILRNVPITLYSDNTSGNKSKKWNKHISYYFTLSGLPPKISNQQFNCHFLCTTNITGPLELGEMVVEQLNDMATHGFSAYDSTIGEEVHVMTSMLCFLGDSPMHAKITNTHVPGNSLNSCRYCVLHSATLQDRKKMPYVGQFMQKNLHGANCLNQLRTMEQTTENSKKLWECAKEPSMTLEKYNTRSAKLAVRDQINIKFAKQLFNFEEEKIAILQADEELPPHMDQPIPQVLVLDMEKNDTPVEALHVIFLGAVKYLFRDFMKTLDEDQKTELLALWYSFNTNSLNIPSIRPTSMVQYSKSLIGKDFRIVLQAAPFLFFRFMTPSRVKIWSALCHMSALIFQTLIEDMDSYISDLRMHIDIFLKHIVEDSAQWVNKAKFHMLLHLPESILRFGPPSLFATEKFESFNGILRNASIHSNRQSPGQDIAITFSSYHCFRQTISGGFFFDKKLNKFIQSSNQVQNIFKSNPLIQQSLGYNQDACLPVTSYPSIRKRLVPEIDQVEPPQHLKNAYPEHEYNQILELNLNKKQVLEKGYFILFNVKTPQNSQRVGRVNSIWKVQKLSQQSMFVHTTVFQKMAENSFYRMREVCKTAEETCVNSSSIETGLNVQHNCHDGDCQLTKSRTAIVERRVSSKKSLELTHRDDDRFIINLASLSSVNWHRKFSNITLQPITQLEWIDAMHNGLDVWHSVVEKNETKKTKKNKKKAAATGSTDPDLAE</sequence>
<evidence type="ECO:0000313" key="3">
    <source>
        <dbReference type="EnsemblFungi" id="PTTG_28844-t43_1-p1"/>
    </source>
</evidence>
<gene>
    <name evidence="2" type="ORF">PTTG_28844</name>
</gene>
<evidence type="ECO:0000313" key="2">
    <source>
        <dbReference type="EMBL" id="OAV89021.1"/>
    </source>
</evidence>
<reference evidence="3" key="4">
    <citation type="submission" date="2025-05" db="UniProtKB">
        <authorList>
            <consortium name="EnsemblFungi"/>
        </authorList>
    </citation>
    <scope>IDENTIFICATION</scope>
    <source>
        <strain evidence="3">isolate 1-1 / race 1 (BBBD)</strain>
    </source>
</reference>
<dbReference type="EMBL" id="ADAS02000144">
    <property type="protein sequence ID" value="OAV89021.1"/>
    <property type="molecule type" value="Genomic_DNA"/>
</dbReference>
<dbReference type="EnsemblFungi" id="PTTG_28844-t43_1">
    <property type="protein sequence ID" value="PTTG_28844-t43_1-p1"/>
    <property type="gene ID" value="PTTG_28844"/>
</dbReference>
<protein>
    <submittedName>
        <fullName evidence="2 3">Uncharacterized protein</fullName>
    </submittedName>
</protein>
<dbReference type="PANTHER" id="PTHR31912:SF34">
    <property type="entry name" value="NOTOCHORD-RELATED PROTEIN"/>
    <property type="match status" value="1"/>
</dbReference>
<dbReference type="Proteomes" id="UP000005240">
    <property type="component" value="Unassembled WGS sequence"/>
</dbReference>
<dbReference type="VEuPathDB" id="FungiDB:PTTG_28844"/>
<dbReference type="OrthoDB" id="2505986at2759"/>
<organism evidence="2">
    <name type="scientific">Puccinia triticina (isolate 1-1 / race 1 (BBBD))</name>
    <name type="common">Brown leaf rust fungus</name>
    <dbReference type="NCBI Taxonomy" id="630390"/>
    <lineage>
        <taxon>Eukaryota</taxon>
        <taxon>Fungi</taxon>
        <taxon>Dikarya</taxon>
        <taxon>Basidiomycota</taxon>
        <taxon>Pucciniomycotina</taxon>
        <taxon>Pucciniomycetes</taxon>
        <taxon>Pucciniales</taxon>
        <taxon>Pucciniaceae</taxon>
        <taxon>Puccinia</taxon>
    </lineage>
</organism>
<evidence type="ECO:0000313" key="4">
    <source>
        <dbReference type="Proteomes" id="UP000005240"/>
    </source>
</evidence>
<keyword evidence="4" id="KW-1185">Reference proteome</keyword>
<dbReference type="STRING" id="630390.A0A180G8P4"/>
<evidence type="ECO:0000256" key="1">
    <source>
        <dbReference type="SAM" id="MobiDB-lite"/>
    </source>
</evidence>
<dbReference type="AlphaFoldDB" id="A0A180G8P4"/>
<reference evidence="3 4" key="3">
    <citation type="journal article" date="2017" name="G3 (Bethesda)">
        <title>Comparative analysis highlights variable genome content of wheat rusts and divergence of the mating loci.</title>
        <authorList>
            <person name="Cuomo C.A."/>
            <person name="Bakkeren G."/>
            <person name="Khalil H.B."/>
            <person name="Panwar V."/>
            <person name="Joly D."/>
            <person name="Linning R."/>
            <person name="Sakthikumar S."/>
            <person name="Song X."/>
            <person name="Adiconis X."/>
            <person name="Fan L."/>
            <person name="Goldberg J.M."/>
            <person name="Levin J.Z."/>
            <person name="Young S."/>
            <person name="Zeng Q."/>
            <person name="Anikster Y."/>
            <person name="Bruce M."/>
            <person name="Wang M."/>
            <person name="Yin C."/>
            <person name="McCallum B."/>
            <person name="Szabo L.J."/>
            <person name="Hulbert S."/>
            <person name="Chen X."/>
            <person name="Fellers J.P."/>
        </authorList>
    </citation>
    <scope>NUCLEOTIDE SEQUENCE</scope>
    <source>
        <strain evidence="3">isolate 1-1 / race 1 (BBBD)</strain>
        <strain evidence="4">Isolate 1-1 / race 1 (BBBD)</strain>
    </source>
</reference>
<name>A0A180G8P4_PUCT1</name>
<reference evidence="2" key="1">
    <citation type="submission" date="2009-11" db="EMBL/GenBank/DDBJ databases">
        <authorList>
            <consortium name="The Broad Institute Genome Sequencing Platform"/>
            <person name="Ward D."/>
            <person name="Feldgarden M."/>
            <person name="Earl A."/>
            <person name="Young S.K."/>
            <person name="Zeng Q."/>
            <person name="Koehrsen M."/>
            <person name="Alvarado L."/>
            <person name="Berlin A."/>
            <person name="Bochicchio J."/>
            <person name="Borenstein D."/>
            <person name="Chapman S.B."/>
            <person name="Chen Z."/>
            <person name="Engels R."/>
            <person name="Freedman E."/>
            <person name="Gellesch M."/>
            <person name="Goldberg J."/>
            <person name="Griggs A."/>
            <person name="Gujja S."/>
            <person name="Heilman E."/>
            <person name="Heiman D."/>
            <person name="Hepburn T."/>
            <person name="Howarth C."/>
            <person name="Jen D."/>
            <person name="Larson L."/>
            <person name="Lewis B."/>
            <person name="Mehta T."/>
            <person name="Park D."/>
            <person name="Pearson M."/>
            <person name="Roberts A."/>
            <person name="Saif S."/>
            <person name="Shea T."/>
            <person name="Shenoy N."/>
            <person name="Sisk P."/>
            <person name="Stolte C."/>
            <person name="Sykes S."/>
            <person name="Thomson T."/>
            <person name="Walk T."/>
            <person name="White J."/>
            <person name="Yandava C."/>
            <person name="Izard J."/>
            <person name="Baranova O.V."/>
            <person name="Blanton J.M."/>
            <person name="Tanner A.C."/>
            <person name="Dewhirst F.E."/>
            <person name="Haas B."/>
            <person name="Nusbaum C."/>
            <person name="Birren B."/>
        </authorList>
    </citation>
    <scope>NUCLEOTIDE SEQUENCE [LARGE SCALE GENOMIC DNA]</scope>
    <source>
        <strain evidence="2">1-1 BBBD Race 1</strain>
    </source>
</reference>
<reference evidence="2" key="2">
    <citation type="submission" date="2016-05" db="EMBL/GenBank/DDBJ databases">
        <title>Comparative analysis highlights variable genome content of wheat rusts and divergence of the mating loci.</title>
        <authorList>
            <person name="Cuomo C.A."/>
            <person name="Bakkeren G."/>
            <person name="Szabo L."/>
            <person name="Khalil H."/>
            <person name="Joly D."/>
            <person name="Goldberg J."/>
            <person name="Young S."/>
            <person name="Zeng Q."/>
            <person name="Fellers J."/>
        </authorList>
    </citation>
    <scope>NUCLEOTIDE SEQUENCE [LARGE SCALE GENOMIC DNA]</scope>
    <source>
        <strain evidence="2">1-1 BBBD Race 1</strain>
    </source>
</reference>
<feature type="region of interest" description="Disordered" evidence="1">
    <location>
        <begin position="1043"/>
        <end position="1067"/>
    </location>
</feature>